<dbReference type="AlphaFoldDB" id="A0A821XME4"/>
<proteinExistence type="predicted"/>
<feature type="region of interest" description="Disordered" evidence="1">
    <location>
        <begin position="236"/>
        <end position="259"/>
    </location>
</feature>
<dbReference type="Proteomes" id="UP000663872">
    <property type="component" value="Unassembled WGS sequence"/>
</dbReference>
<dbReference type="PANTHER" id="PTHR37162:SF10">
    <property type="entry name" value="DUF4371 DOMAIN-CONTAINING PROTEIN"/>
    <property type="match status" value="1"/>
</dbReference>
<evidence type="ECO:0000256" key="1">
    <source>
        <dbReference type="SAM" id="MobiDB-lite"/>
    </source>
</evidence>
<dbReference type="SUPFAM" id="SSF53098">
    <property type="entry name" value="Ribonuclease H-like"/>
    <property type="match status" value="1"/>
</dbReference>
<gene>
    <name evidence="2" type="ORF">GRG538_LOCUS30202</name>
    <name evidence="3" type="ORF">QYT958_LOCUS32991</name>
</gene>
<accession>A0A821XME4</accession>
<evidence type="ECO:0000313" key="3">
    <source>
        <dbReference type="EMBL" id="CAF4944330.1"/>
    </source>
</evidence>
<protein>
    <recommendedName>
        <fullName evidence="5">HAT C-terminal dimerisation domain-containing protein</fullName>
    </recommendedName>
</protein>
<feature type="compositionally biased region" description="Low complexity" evidence="1">
    <location>
        <begin position="248"/>
        <end position="257"/>
    </location>
</feature>
<dbReference type="PANTHER" id="PTHR37162">
    <property type="entry name" value="HAT FAMILY DIMERISATION DOMAINCONTAINING PROTEIN-RELATED"/>
    <property type="match status" value="1"/>
</dbReference>
<evidence type="ECO:0008006" key="5">
    <source>
        <dbReference type="Google" id="ProtNLM"/>
    </source>
</evidence>
<comment type="caution">
    <text evidence="3">The sequence shown here is derived from an EMBL/GenBank/DDBJ whole genome shotgun (WGS) entry which is preliminary data.</text>
</comment>
<dbReference type="EMBL" id="CAJNYT010005347">
    <property type="protein sequence ID" value="CAF3730036.1"/>
    <property type="molecule type" value="Genomic_DNA"/>
</dbReference>
<dbReference type="Proteomes" id="UP000663848">
    <property type="component" value="Unassembled WGS sequence"/>
</dbReference>
<reference evidence="3" key="1">
    <citation type="submission" date="2021-02" db="EMBL/GenBank/DDBJ databases">
        <authorList>
            <person name="Nowell W R."/>
        </authorList>
    </citation>
    <scope>NUCLEOTIDE SEQUENCE</scope>
</reference>
<dbReference type="EMBL" id="CAJOBR010022095">
    <property type="protein sequence ID" value="CAF4944330.1"/>
    <property type="molecule type" value="Genomic_DNA"/>
</dbReference>
<sequence>MGMRSAKRIESLKEYFEFVQTEFSVLLQHIRTRWLSLLRSIERLLENFEPLKLFFLNQQTSTDAQRLLQSFFNDIQNLCILYFLQNILFEIQKAELQLQRSYTTAVDLHFIITNLLNKLQQKLFDKYYGNNTRLILNKLKEIDEKKCDILIKTFDSFINQCSIIQISYMENVVDVLDMIHIRDLDEDKLYSEFYDAKSLYDNLKTKSIKLHDQVKSYISSKTNEFSISNVTNQNFVHGNSDSEDEETVASSSSSSNDTNEDFIRSNELWAYILNTSPNETANLKKIICYIFSIPCSNSFVESIFSNMKHCWNDYRNRMNTELISSELKIRINSNYSCNQFYRRVLSEPQLLKQSRQNAKY</sequence>
<organism evidence="3 4">
    <name type="scientific">Rotaria socialis</name>
    <dbReference type="NCBI Taxonomy" id="392032"/>
    <lineage>
        <taxon>Eukaryota</taxon>
        <taxon>Metazoa</taxon>
        <taxon>Spiralia</taxon>
        <taxon>Gnathifera</taxon>
        <taxon>Rotifera</taxon>
        <taxon>Eurotatoria</taxon>
        <taxon>Bdelloidea</taxon>
        <taxon>Philodinida</taxon>
        <taxon>Philodinidae</taxon>
        <taxon>Rotaria</taxon>
    </lineage>
</organism>
<evidence type="ECO:0000313" key="2">
    <source>
        <dbReference type="EMBL" id="CAF3730036.1"/>
    </source>
</evidence>
<name>A0A821XME4_9BILA</name>
<dbReference type="InterPro" id="IPR012337">
    <property type="entry name" value="RNaseH-like_sf"/>
</dbReference>
<evidence type="ECO:0000313" key="4">
    <source>
        <dbReference type="Proteomes" id="UP000663848"/>
    </source>
</evidence>